<evidence type="ECO:0000313" key="2">
    <source>
        <dbReference type="EMBL" id="GLP95111.1"/>
    </source>
</evidence>
<dbReference type="AlphaFoldDB" id="A0AA37VT68"/>
<dbReference type="RefSeq" id="WP_095505864.1">
    <property type="nucleotide sequence ID" value="NZ_BSNC01000001.1"/>
</dbReference>
<accession>A0AA37VT68</accession>
<organism evidence="2 3">
    <name type="scientific">Paraferrimonas sedimenticola</name>
    <dbReference type="NCBI Taxonomy" id="375674"/>
    <lineage>
        <taxon>Bacteria</taxon>
        <taxon>Pseudomonadati</taxon>
        <taxon>Pseudomonadota</taxon>
        <taxon>Gammaproteobacteria</taxon>
        <taxon>Alteromonadales</taxon>
        <taxon>Ferrimonadaceae</taxon>
        <taxon>Paraferrimonas</taxon>
    </lineage>
</organism>
<dbReference type="InterPro" id="IPR013096">
    <property type="entry name" value="Cupin_2"/>
</dbReference>
<evidence type="ECO:0000259" key="1">
    <source>
        <dbReference type="Pfam" id="PF07883"/>
    </source>
</evidence>
<name>A0AA37VT68_9GAMM</name>
<protein>
    <recommendedName>
        <fullName evidence="1">Cupin type-2 domain-containing protein</fullName>
    </recommendedName>
</protein>
<sequence>MANDSAAIGNLFQAIAAKSNDEQVDILLEKAGMRLERIVSHGHASAPDFWYDQSEHEWVTVLSGWGELTFDDGEVVRLTPGEHINIPAHKRHRVSATSATEATVWLALFY</sequence>
<dbReference type="InterPro" id="IPR014710">
    <property type="entry name" value="RmlC-like_jellyroll"/>
</dbReference>
<dbReference type="InterPro" id="IPR011051">
    <property type="entry name" value="RmlC_Cupin_sf"/>
</dbReference>
<reference evidence="2" key="2">
    <citation type="submission" date="2023-01" db="EMBL/GenBank/DDBJ databases">
        <title>Draft genome sequence of Paraferrimonas sedimenticola strain NBRC 101628.</title>
        <authorList>
            <person name="Sun Q."/>
            <person name="Mori K."/>
        </authorList>
    </citation>
    <scope>NUCLEOTIDE SEQUENCE</scope>
    <source>
        <strain evidence="2">NBRC 101628</strain>
    </source>
</reference>
<keyword evidence="3" id="KW-1185">Reference proteome</keyword>
<dbReference type="CDD" id="cd06981">
    <property type="entry name" value="cupin_reut_a1446"/>
    <property type="match status" value="1"/>
</dbReference>
<dbReference type="SUPFAM" id="SSF51182">
    <property type="entry name" value="RmlC-like cupins"/>
    <property type="match status" value="1"/>
</dbReference>
<proteinExistence type="predicted"/>
<dbReference type="Pfam" id="PF07883">
    <property type="entry name" value="Cupin_2"/>
    <property type="match status" value="1"/>
</dbReference>
<dbReference type="Proteomes" id="UP001161422">
    <property type="component" value="Unassembled WGS sequence"/>
</dbReference>
<feature type="domain" description="Cupin type-2" evidence="1">
    <location>
        <begin position="42"/>
        <end position="107"/>
    </location>
</feature>
<reference evidence="2" key="1">
    <citation type="journal article" date="2014" name="Int. J. Syst. Evol. Microbiol.">
        <title>Complete genome sequence of Corynebacterium casei LMG S-19264T (=DSM 44701T), isolated from a smear-ripened cheese.</title>
        <authorList>
            <consortium name="US DOE Joint Genome Institute (JGI-PGF)"/>
            <person name="Walter F."/>
            <person name="Albersmeier A."/>
            <person name="Kalinowski J."/>
            <person name="Ruckert C."/>
        </authorList>
    </citation>
    <scope>NUCLEOTIDE SEQUENCE</scope>
    <source>
        <strain evidence="2">NBRC 101628</strain>
    </source>
</reference>
<dbReference type="EMBL" id="BSNC01000001">
    <property type="protein sequence ID" value="GLP95111.1"/>
    <property type="molecule type" value="Genomic_DNA"/>
</dbReference>
<comment type="caution">
    <text evidence="2">The sequence shown here is derived from an EMBL/GenBank/DDBJ whole genome shotgun (WGS) entry which is preliminary data.</text>
</comment>
<evidence type="ECO:0000313" key="3">
    <source>
        <dbReference type="Proteomes" id="UP001161422"/>
    </source>
</evidence>
<dbReference type="Gene3D" id="2.60.120.10">
    <property type="entry name" value="Jelly Rolls"/>
    <property type="match status" value="1"/>
</dbReference>
<gene>
    <name evidence="2" type="ORF">GCM10007895_04170</name>
</gene>